<dbReference type="Pfam" id="PF02627">
    <property type="entry name" value="CMD"/>
    <property type="match status" value="1"/>
</dbReference>
<dbReference type="InterPro" id="IPR003779">
    <property type="entry name" value="CMD-like"/>
</dbReference>
<accession>A0A956RR69</accession>
<evidence type="ECO:0000259" key="2">
    <source>
        <dbReference type="Pfam" id="PF02627"/>
    </source>
</evidence>
<dbReference type="PANTHER" id="PTHR28180">
    <property type="entry name" value="CONSERVED MITOCHONDRIAL PROTEIN-RELATED"/>
    <property type="match status" value="1"/>
</dbReference>
<evidence type="ECO:0000313" key="3">
    <source>
        <dbReference type="EMBL" id="MCA9729282.1"/>
    </source>
</evidence>
<name>A0A956RR69_UNCEI</name>
<organism evidence="3 4">
    <name type="scientific">Eiseniibacteriota bacterium</name>
    <dbReference type="NCBI Taxonomy" id="2212470"/>
    <lineage>
        <taxon>Bacteria</taxon>
        <taxon>Candidatus Eiseniibacteriota</taxon>
    </lineage>
</organism>
<dbReference type="InterPro" id="IPR029032">
    <property type="entry name" value="AhpD-like"/>
</dbReference>
<reference evidence="3" key="2">
    <citation type="journal article" date="2021" name="Microbiome">
        <title>Successional dynamics and alternative stable states in a saline activated sludge microbial community over 9 years.</title>
        <authorList>
            <person name="Wang Y."/>
            <person name="Ye J."/>
            <person name="Ju F."/>
            <person name="Liu L."/>
            <person name="Boyd J.A."/>
            <person name="Deng Y."/>
            <person name="Parks D.H."/>
            <person name="Jiang X."/>
            <person name="Yin X."/>
            <person name="Woodcroft B.J."/>
            <person name="Tyson G.W."/>
            <person name="Hugenholtz P."/>
            <person name="Polz M.F."/>
            <person name="Zhang T."/>
        </authorList>
    </citation>
    <scope>NUCLEOTIDE SEQUENCE</scope>
    <source>
        <strain evidence="3">HKST-UBA01</strain>
    </source>
</reference>
<comment type="caution">
    <text evidence="3">The sequence shown here is derived from an EMBL/GenBank/DDBJ whole genome shotgun (WGS) entry which is preliminary data.</text>
</comment>
<feature type="region of interest" description="Disordered" evidence="1">
    <location>
        <begin position="1"/>
        <end position="96"/>
    </location>
</feature>
<dbReference type="EMBL" id="JAGQHR010000633">
    <property type="protein sequence ID" value="MCA9729282.1"/>
    <property type="molecule type" value="Genomic_DNA"/>
</dbReference>
<evidence type="ECO:0000256" key="1">
    <source>
        <dbReference type="SAM" id="MobiDB-lite"/>
    </source>
</evidence>
<sequence length="372" mass="41307">MRTTKSPKKSASPSATNPTRAKKEPRSGNGTADAPGTASVASPSAAAAKKAPTGRKARATKSSAKAPKLLASAMGRADFRTPPLKKPLDPGLTGEPYRATMRNALRDSGLPRRIAHGAVLPALLADGRMGQLREQIDWAIEDRVPAFYMAESFLQSYLFVGFPRVINALAMLHDVSRARRRSLGLAAEALHVQTEIPSFDRILGGPTDFGMGLKGRRIRLAEGPPMHLEAPGEGPGSFERYAREWWRRGAELCQQVYGNQFERLRENLGRIHPELSDWMLFEGYGKVLSRPVLTPRERELWIIPMLMVQDVPEQFYSHLRGARNLEVPASRIQGVVWLGSMIAGPTALSRALDRLEELERRDEERRREFPFG</sequence>
<dbReference type="AlphaFoldDB" id="A0A956RR69"/>
<protein>
    <submittedName>
        <fullName evidence="3">Carboxymuconolactone decarboxylase family protein</fullName>
    </submittedName>
</protein>
<reference evidence="3" key="1">
    <citation type="submission" date="2020-04" db="EMBL/GenBank/DDBJ databases">
        <authorList>
            <person name="Zhang T."/>
        </authorList>
    </citation>
    <scope>NUCLEOTIDE SEQUENCE</scope>
    <source>
        <strain evidence="3">HKST-UBA01</strain>
    </source>
</reference>
<proteinExistence type="predicted"/>
<gene>
    <name evidence="3" type="ORF">KC729_16460</name>
</gene>
<feature type="compositionally biased region" description="Low complexity" evidence="1">
    <location>
        <begin position="34"/>
        <end position="51"/>
    </location>
</feature>
<dbReference type="GO" id="GO:0051920">
    <property type="term" value="F:peroxiredoxin activity"/>
    <property type="evidence" value="ECO:0007669"/>
    <property type="project" value="InterPro"/>
</dbReference>
<dbReference type="SUPFAM" id="SSF69118">
    <property type="entry name" value="AhpD-like"/>
    <property type="match status" value="1"/>
</dbReference>
<feature type="compositionally biased region" description="Low complexity" evidence="1">
    <location>
        <begin position="60"/>
        <end position="73"/>
    </location>
</feature>
<dbReference type="Proteomes" id="UP000697710">
    <property type="component" value="Unassembled WGS sequence"/>
</dbReference>
<dbReference type="PANTHER" id="PTHR28180:SF2">
    <property type="entry name" value="PEROXISOMAL PROTEIN 2"/>
    <property type="match status" value="1"/>
</dbReference>
<evidence type="ECO:0000313" key="4">
    <source>
        <dbReference type="Proteomes" id="UP000697710"/>
    </source>
</evidence>
<dbReference type="InterPro" id="IPR052999">
    <property type="entry name" value="PTS1_Protein"/>
</dbReference>
<dbReference type="Gene3D" id="1.20.1290.10">
    <property type="entry name" value="AhpD-like"/>
    <property type="match status" value="1"/>
</dbReference>
<feature type="domain" description="Carboxymuconolactone decarboxylase-like" evidence="2">
    <location>
        <begin position="281"/>
        <end position="356"/>
    </location>
</feature>